<sequence length="148" mass="16916">MVEKNFEIDGNKYKINTLKAWQDMTLEEGVSLCVGSEDESENLMVFGVKKINLENFSVFKNLVSSEFMSSDDITVKTEEIEKNPFQTTRYQGETYIVPLVSEGVKVSSRYYFLETETDYVVVVSMALPSFFEKNSDMMTSILNSFEAT</sequence>
<proteinExistence type="predicted"/>
<organism evidence="1 2">
    <name type="scientific">Pseudolactococcus piscium</name>
    <dbReference type="NCBI Taxonomy" id="1364"/>
    <lineage>
        <taxon>Bacteria</taxon>
        <taxon>Bacillati</taxon>
        <taxon>Bacillota</taxon>
        <taxon>Bacilli</taxon>
        <taxon>Lactobacillales</taxon>
        <taxon>Streptococcaceae</taxon>
        <taxon>Pseudolactococcus</taxon>
    </lineage>
</organism>
<name>A0A2A5S4V4_9LACT</name>
<evidence type="ECO:0000313" key="1">
    <source>
        <dbReference type="EMBL" id="PCS08494.1"/>
    </source>
</evidence>
<protein>
    <recommendedName>
        <fullName evidence="3">DUF1795 domain-containing protein</fullName>
    </recommendedName>
</protein>
<comment type="caution">
    <text evidence="1">The sequence shown here is derived from an EMBL/GenBank/DDBJ whole genome shotgun (WGS) entry which is preliminary data.</text>
</comment>
<keyword evidence="2" id="KW-1185">Reference proteome</keyword>
<evidence type="ECO:0000313" key="2">
    <source>
        <dbReference type="Proteomes" id="UP000218282"/>
    </source>
</evidence>
<gene>
    <name evidence="1" type="ORF">RU86_GL001519</name>
</gene>
<accession>A0A2A5S4V4</accession>
<dbReference type="EMBL" id="JXJW01000003">
    <property type="protein sequence ID" value="PCS08494.1"/>
    <property type="molecule type" value="Genomic_DNA"/>
</dbReference>
<evidence type="ECO:0008006" key="3">
    <source>
        <dbReference type="Google" id="ProtNLM"/>
    </source>
</evidence>
<dbReference type="Proteomes" id="UP000218282">
    <property type="component" value="Unassembled WGS sequence"/>
</dbReference>
<dbReference type="AlphaFoldDB" id="A0A2A5S4V4"/>
<reference evidence="1 2" key="1">
    <citation type="submission" date="2014-12" db="EMBL/GenBank/DDBJ databases">
        <title>Draft genome sequences of 10 type strains of Lactococcus.</title>
        <authorList>
            <person name="Sun Z."/>
            <person name="Zhong Z."/>
            <person name="Liu W."/>
            <person name="Zhang W."/>
            <person name="Zhang H."/>
        </authorList>
    </citation>
    <scope>NUCLEOTIDE SEQUENCE [LARGE SCALE GENOMIC DNA]</scope>
    <source>
        <strain evidence="1 2">DSM 6634</strain>
    </source>
</reference>